<gene>
    <name evidence="1" type="primary">Cnig_chr_X.g26078</name>
    <name evidence="1" type="ORF">B9Z55_026078</name>
</gene>
<keyword evidence="2" id="KW-1185">Reference proteome</keyword>
<reference evidence="2" key="1">
    <citation type="submission" date="2017-10" db="EMBL/GenBank/DDBJ databases">
        <title>Rapid genome shrinkage in a self-fertile nematode reveals novel sperm competition proteins.</title>
        <authorList>
            <person name="Yin D."/>
            <person name="Schwarz E.M."/>
            <person name="Thomas C.G."/>
            <person name="Felde R.L."/>
            <person name="Korf I.F."/>
            <person name="Cutter A.D."/>
            <person name="Schartner C.M."/>
            <person name="Ralston E.J."/>
            <person name="Meyer B.J."/>
            <person name="Haag E.S."/>
        </authorList>
    </citation>
    <scope>NUCLEOTIDE SEQUENCE [LARGE SCALE GENOMIC DNA]</scope>
    <source>
        <strain evidence="2">JU1422</strain>
    </source>
</reference>
<protein>
    <submittedName>
        <fullName evidence="1">Uncharacterized protein</fullName>
    </submittedName>
</protein>
<dbReference type="Proteomes" id="UP000230233">
    <property type="component" value="Chromosome X"/>
</dbReference>
<accession>A0A2G5T1G7</accession>
<organism evidence="1 2">
    <name type="scientific">Caenorhabditis nigoni</name>
    <dbReference type="NCBI Taxonomy" id="1611254"/>
    <lineage>
        <taxon>Eukaryota</taxon>
        <taxon>Metazoa</taxon>
        <taxon>Ecdysozoa</taxon>
        <taxon>Nematoda</taxon>
        <taxon>Chromadorea</taxon>
        <taxon>Rhabditida</taxon>
        <taxon>Rhabditina</taxon>
        <taxon>Rhabditomorpha</taxon>
        <taxon>Rhabditoidea</taxon>
        <taxon>Rhabditidae</taxon>
        <taxon>Peloderinae</taxon>
        <taxon>Caenorhabditis</taxon>
    </lineage>
</organism>
<comment type="caution">
    <text evidence="1">The sequence shown here is derived from an EMBL/GenBank/DDBJ whole genome shotgun (WGS) entry which is preliminary data.</text>
</comment>
<evidence type="ECO:0000313" key="2">
    <source>
        <dbReference type="Proteomes" id="UP000230233"/>
    </source>
</evidence>
<proteinExistence type="predicted"/>
<name>A0A2G5T1G7_9PELO</name>
<sequence length="80" mass="8923">MGETQMDLKCEICQNLELKNLAKKGNIAFPLSETQSKSSTLSSIISIPVQNNLKLSTYEIFYHIITNILSADKFLISTTV</sequence>
<dbReference type="AlphaFoldDB" id="A0A2G5T1G7"/>
<evidence type="ECO:0000313" key="1">
    <source>
        <dbReference type="EMBL" id="PIC21120.1"/>
    </source>
</evidence>
<dbReference type="EMBL" id="PDUG01000006">
    <property type="protein sequence ID" value="PIC21120.1"/>
    <property type="molecule type" value="Genomic_DNA"/>
</dbReference>